<protein>
    <submittedName>
        <fullName evidence="1">Uncharacterized protein</fullName>
    </submittedName>
</protein>
<gene>
    <name evidence="1" type="ORF">METZ01_LOCUS55558</name>
</gene>
<proteinExistence type="predicted"/>
<name>A0A381SGW0_9ZZZZ</name>
<dbReference type="AlphaFoldDB" id="A0A381SGW0"/>
<organism evidence="1">
    <name type="scientific">marine metagenome</name>
    <dbReference type="NCBI Taxonomy" id="408172"/>
    <lineage>
        <taxon>unclassified sequences</taxon>
        <taxon>metagenomes</taxon>
        <taxon>ecological metagenomes</taxon>
    </lineage>
</organism>
<dbReference type="EMBL" id="UINC01003031">
    <property type="protein sequence ID" value="SVA02704.1"/>
    <property type="molecule type" value="Genomic_DNA"/>
</dbReference>
<reference evidence="1" key="1">
    <citation type="submission" date="2018-05" db="EMBL/GenBank/DDBJ databases">
        <authorList>
            <person name="Lanie J.A."/>
            <person name="Ng W.-L."/>
            <person name="Kazmierczak K.M."/>
            <person name="Andrzejewski T.M."/>
            <person name="Davidsen T.M."/>
            <person name="Wayne K.J."/>
            <person name="Tettelin H."/>
            <person name="Glass J.I."/>
            <person name="Rusch D."/>
            <person name="Podicherti R."/>
            <person name="Tsui H.-C.T."/>
            <person name="Winkler M.E."/>
        </authorList>
    </citation>
    <scope>NUCLEOTIDE SEQUENCE</scope>
</reference>
<accession>A0A381SGW0</accession>
<evidence type="ECO:0000313" key="1">
    <source>
        <dbReference type="EMBL" id="SVA02704.1"/>
    </source>
</evidence>
<sequence length="79" mass="9330">MNFYYDVNDMNISIHGTDWKPVEFLSNEDQREEVKQHILKKDLTQRIGGEKYMKLVKPEPEDSIIDTMLQLENEMAIGK</sequence>